<evidence type="ECO:0000313" key="2">
    <source>
        <dbReference type="Proteomes" id="UP000659698"/>
    </source>
</evidence>
<accession>A0ABR6VQT5</accession>
<evidence type="ECO:0000313" key="1">
    <source>
        <dbReference type="EMBL" id="MBC3538941.1"/>
    </source>
</evidence>
<gene>
    <name evidence="1" type="ORF">H7U12_04560</name>
</gene>
<keyword evidence="2" id="KW-1185">Reference proteome</keyword>
<organism evidence="1 2">
    <name type="scientific">Rufibacter sediminis</name>
    <dbReference type="NCBI Taxonomy" id="2762756"/>
    <lineage>
        <taxon>Bacteria</taxon>
        <taxon>Pseudomonadati</taxon>
        <taxon>Bacteroidota</taxon>
        <taxon>Cytophagia</taxon>
        <taxon>Cytophagales</taxon>
        <taxon>Hymenobacteraceae</taxon>
        <taxon>Rufibacter</taxon>
    </lineage>
</organism>
<sequence length="101" mass="11340">MRTNENQFLLLALLLREVREYQLKKASMEVAVALLDQIKGTVSIIDYDNRQEEVAVLVLATLESLSLAGTLARRGHVPKAFTGTRLALLHLLRKAALFRQP</sequence>
<proteinExistence type="predicted"/>
<reference evidence="1 2" key="1">
    <citation type="journal article" date="2019" name="Int. J. Syst. Evol. Microbiol.">
        <title>Rufibacter sediminis sp. nov., isolated from freshwater lake sediment.</title>
        <authorList>
            <person name="Qu J.H."/>
            <person name="Zhang L.J."/>
            <person name="Fu Y.H."/>
            <person name="Li H.F."/>
        </authorList>
    </citation>
    <scope>NUCLEOTIDE SEQUENCE [LARGE SCALE GENOMIC DNA]</scope>
    <source>
        <strain evidence="1 2">H-1</strain>
    </source>
</reference>
<name>A0ABR6VQT5_9BACT</name>
<comment type="caution">
    <text evidence="1">The sequence shown here is derived from an EMBL/GenBank/DDBJ whole genome shotgun (WGS) entry which is preliminary data.</text>
</comment>
<dbReference type="Proteomes" id="UP000659698">
    <property type="component" value="Unassembled WGS sequence"/>
</dbReference>
<dbReference type="EMBL" id="JACOAF010000011">
    <property type="protein sequence ID" value="MBC3538941.1"/>
    <property type="molecule type" value="Genomic_DNA"/>
</dbReference>
<dbReference type="RefSeq" id="WP_186633624.1">
    <property type="nucleotide sequence ID" value="NZ_JACOAF010000011.1"/>
</dbReference>
<protein>
    <submittedName>
        <fullName evidence="1">Uncharacterized protein</fullName>
    </submittedName>
</protein>